<evidence type="ECO:0000313" key="2">
    <source>
        <dbReference type="Proteomes" id="UP000054988"/>
    </source>
</evidence>
<gene>
    <name evidence="1" type="ORF">WG66_12455</name>
</gene>
<reference evidence="1 2" key="1">
    <citation type="submission" date="2015-12" db="EMBL/GenBank/DDBJ databases">
        <title>Draft genome sequence of Moniliophthora roreri, the causal agent of frosty pod rot of cacao.</title>
        <authorList>
            <person name="Aime M.C."/>
            <person name="Diaz-Valderrama J.R."/>
            <person name="Kijpornyongpan T."/>
            <person name="Phillips-Mora W."/>
        </authorList>
    </citation>
    <scope>NUCLEOTIDE SEQUENCE [LARGE SCALE GENOMIC DNA]</scope>
    <source>
        <strain evidence="1 2">MCA 2952</strain>
    </source>
</reference>
<dbReference type="Proteomes" id="UP000054988">
    <property type="component" value="Unassembled WGS sequence"/>
</dbReference>
<dbReference type="EMBL" id="LATX01002021">
    <property type="protein sequence ID" value="KTB34967.1"/>
    <property type="molecule type" value="Genomic_DNA"/>
</dbReference>
<sequence length="35" mass="3949">MLPSLLFKVYMHPSSSQSSISFFNLTFGISSIPRQ</sequence>
<comment type="caution">
    <text evidence="1">The sequence shown here is derived from an EMBL/GenBank/DDBJ whole genome shotgun (WGS) entry which is preliminary data.</text>
</comment>
<accession>A0A0W0FF44</accession>
<proteinExistence type="predicted"/>
<evidence type="ECO:0000313" key="1">
    <source>
        <dbReference type="EMBL" id="KTB34967.1"/>
    </source>
</evidence>
<name>A0A0W0FF44_MONRR</name>
<dbReference type="AlphaFoldDB" id="A0A0W0FF44"/>
<organism evidence="1 2">
    <name type="scientific">Moniliophthora roreri</name>
    <name type="common">Frosty pod rot fungus</name>
    <name type="synonym">Monilia roreri</name>
    <dbReference type="NCBI Taxonomy" id="221103"/>
    <lineage>
        <taxon>Eukaryota</taxon>
        <taxon>Fungi</taxon>
        <taxon>Dikarya</taxon>
        <taxon>Basidiomycota</taxon>
        <taxon>Agaricomycotina</taxon>
        <taxon>Agaricomycetes</taxon>
        <taxon>Agaricomycetidae</taxon>
        <taxon>Agaricales</taxon>
        <taxon>Marasmiineae</taxon>
        <taxon>Marasmiaceae</taxon>
        <taxon>Moniliophthora</taxon>
    </lineage>
</organism>
<protein>
    <submittedName>
        <fullName evidence="1">Uncharacterized protein</fullName>
    </submittedName>
</protein>